<organism evidence="2 3">
    <name type="scientific">Mucisphaera calidilacus</name>
    <dbReference type="NCBI Taxonomy" id="2527982"/>
    <lineage>
        <taxon>Bacteria</taxon>
        <taxon>Pseudomonadati</taxon>
        <taxon>Planctomycetota</taxon>
        <taxon>Phycisphaerae</taxon>
        <taxon>Phycisphaerales</taxon>
        <taxon>Phycisphaeraceae</taxon>
        <taxon>Mucisphaera</taxon>
    </lineage>
</organism>
<dbReference type="Pfam" id="PF18766">
    <property type="entry name" value="SWI2_SNF2"/>
    <property type="match status" value="1"/>
</dbReference>
<dbReference type="GO" id="GO:0005524">
    <property type="term" value="F:ATP binding"/>
    <property type="evidence" value="ECO:0007669"/>
    <property type="project" value="UniProtKB-KW"/>
</dbReference>
<dbReference type="CDD" id="cd22332">
    <property type="entry name" value="HsdR_N"/>
    <property type="match status" value="1"/>
</dbReference>
<feature type="domain" description="Helicase ATP-binding" evidence="1">
    <location>
        <begin position="296"/>
        <end position="499"/>
    </location>
</feature>
<keyword evidence="3" id="KW-1185">Reference proteome</keyword>
<dbReference type="PANTHER" id="PTHR42927:SF1">
    <property type="entry name" value="HELICASE SUPERFAMILY 1 AND 2 DOMAIN-CONTAINING PROTEIN"/>
    <property type="match status" value="1"/>
</dbReference>
<dbReference type="GO" id="GO:0009307">
    <property type="term" value="P:DNA restriction-modification system"/>
    <property type="evidence" value="ECO:0007669"/>
    <property type="project" value="UniProtKB-KW"/>
</dbReference>
<dbReference type="Pfam" id="PF04313">
    <property type="entry name" value="HSDR_N"/>
    <property type="match status" value="1"/>
</dbReference>
<evidence type="ECO:0000313" key="2">
    <source>
        <dbReference type="EMBL" id="QDU71080.1"/>
    </source>
</evidence>
<dbReference type="PANTHER" id="PTHR42927">
    <property type="entry name" value="HELICASE SUPERFAMILY 1 AND 2 DOMAIN-CONTAINING PROTEIN"/>
    <property type="match status" value="1"/>
</dbReference>
<evidence type="ECO:0000313" key="3">
    <source>
        <dbReference type="Proteomes" id="UP000320386"/>
    </source>
</evidence>
<dbReference type="RefSeq" id="WP_145445220.1">
    <property type="nucleotide sequence ID" value="NZ_CP036280.1"/>
</dbReference>
<dbReference type="SUPFAM" id="SSF52540">
    <property type="entry name" value="P-loop containing nucleoside triphosphate hydrolases"/>
    <property type="match status" value="1"/>
</dbReference>
<dbReference type="PROSITE" id="PS51192">
    <property type="entry name" value="HELICASE_ATP_BIND_1"/>
    <property type="match status" value="1"/>
</dbReference>
<dbReference type="InterPro" id="IPR007409">
    <property type="entry name" value="Restrct_endonuc_type1_HsdR_N"/>
</dbReference>
<dbReference type="EMBL" id="CP036280">
    <property type="protein sequence ID" value="QDU71080.1"/>
    <property type="molecule type" value="Genomic_DNA"/>
</dbReference>
<dbReference type="GO" id="GO:0003677">
    <property type="term" value="F:DNA binding"/>
    <property type="evidence" value="ECO:0007669"/>
    <property type="project" value="UniProtKB-KW"/>
</dbReference>
<keyword evidence="2" id="KW-0378">Hydrolase</keyword>
<name>A0A518BVS0_9BACT</name>
<dbReference type="AlphaFoldDB" id="A0A518BVS0"/>
<protein>
    <submittedName>
        <fullName evidence="2">Type I restriction enzyme R protein</fullName>
        <ecNumber evidence="2">3.1.21.3</ecNumber>
    </submittedName>
</protein>
<dbReference type="Gene3D" id="3.40.50.300">
    <property type="entry name" value="P-loop containing nucleotide triphosphate hydrolases"/>
    <property type="match status" value="2"/>
</dbReference>
<reference evidence="2 3" key="1">
    <citation type="submission" date="2019-02" db="EMBL/GenBank/DDBJ databases">
        <title>Deep-cultivation of Planctomycetes and their phenomic and genomic characterization uncovers novel biology.</title>
        <authorList>
            <person name="Wiegand S."/>
            <person name="Jogler M."/>
            <person name="Boedeker C."/>
            <person name="Pinto D."/>
            <person name="Vollmers J."/>
            <person name="Rivas-Marin E."/>
            <person name="Kohn T."/>
            <person name="Peeters S.H."/>
            <person name="Heuer A."/>
            <person name="Rast P."/>
            <person name="Oberbeckmann S."/>
            <person name="Bunk B."/>
            <person name="Jeske O."/>
            <person name="Meyerdierks A."/>
            <person name="Storesund J.E."/>
            <person name="Kallscheuer N."/>
            <person name="Luecker S."/>
            <person name="Lage O.M."/>
            <person name="Pohl T."/>
            <person name="Merkel B.J."/>
            <person name="Hornburger P."/>
            <person name="Mueller R.-W."/>
            <person name="Bruemmer F."/>
            <person name="Labrenz M."/>
            <person name="Spormann A.M."/>
            <person name="Op den Camp H."/>
            <person name="Overmann J."/>
            <person name="Amann R."/>
            <person name="Jetten M.S.M."/>
            <person name="Mascher T."/>
            <person name="Medema M.H."/>
            <person name="Devos D.P."/>
            <person name="Kaster A.-K."/>
            <person name="Ovreas L."/>
            <person name="Rohde M."/>
            <person name="Galperin M.Y."/>
            <person name="Jogler C."/>
        </authorList>
    </citation>
    <scope>NUCLEOTIDE SEQUENCE [LARGE SCALE GENOMIC DNA]</scope>
    <source>
        <strain evidence="2 3">Pan265</strain>
    </source>
</reference>
<gene>
    <name evidence="2" type="primary">hsdR</name>
    <name evidence="2" type="ORF">Pan265_09250</name>
</gene>
<dbReference type="SMART" id="SM00487">
    <property type="entry name" value="DEXDc"/>
    <property type="match status" value="1"/>
</dbReference>
<dbReference type="REBASE" id="356064">
    <property type="entry name" value="PbaPan265ORF9180P"/>
</dbReference>
<sequence length="1019" mass="115573">MPVNHKEIAFEAAIEHHLTTAGGYVKGDRDGFDSHRAIFPADVLAFIKATQPDEWAYLEGIQKAKAEETLLDDLCRALDSEHEGCLSVLRHGFKCFGKLFHVAYFAPASGMNPETKKRYEANRLTITRQLKYSPKHNNTLDVTLAINGIPVATAELKNPMTAQTWRHAVTQYKNDRDPGDLIFQFKHRALVHFAVDTDEVYMTTRLSGSKTYFLPFNKGCGGGGGNPENTSGGGGYKTAYLWEEVLERHSFLDILARFIHLQIEEKKLGDKKVKKQTMIFPRYHQLDCVREMVADARERGVGNNYLVQHSAGSGKSNSIAWLAHRLSSLYDEQDEKVFDSVIVVTDRVVLDQQLQYTIYQFEHKQGVVEKIEINSTQLAEALGAGVPIIITTLQKFPFVTEKIGDLPKKRYAVIVDEAHSSQGGETATELKGVLAGATIKEEAKAKAEAEGLPDYEEEILKAMAKRGKQPNMSFFAFTATPKYKTLEVFGQLGPDGKPRPFHLYSMRQAIDEGFILDVLQNYTTYKTYYRLIKSIEDDPKVDKRKAARALARFMSLHPHNIAQKTEVMVEHFRHFTLHKNGGKAKAMVVTSSRLHAVKYKQAFDKYIKEKGYTEIKTLVAFSGTVIDPDAPGVEYTESAMNIDAQGKHIGQKELPERFATEEYQVLLVAEKYQTGFDQPLLHTMYVDKRLAGIQAVQTLSRLNRTHPGKEDTFVLDFVNEPDEILAAFQPYYEQTLVGEQADPKQLYELQAKLDAQQVYHKTEVDEFCRVFYKPKRNQTPTDHARMNACIDPAVGRFTEFDEEEREEFRKTLTAFRNLYSFLSQVIPFQDTDLEKLYSYIRFLLTKLPKGDSGPVYHFDDDVSLKYYRLQKIGEGSIDLEAGKTEPVDGPTSVGTKAAHPDEIELSQLIDILNERFGTEFKPGDQLFFESIREDAVADDALRQAAKANTIENFGYVFRKALEGLFIDRMDQNEEITARYMNEERFREAVSQHLLKDVYDHIRDEAVTAGSISEAPNQEG</sequence>
<dbReference type="Gene3D" id="3.90.1570.50">
    <property type="match status" value="1"/>
</dbReference>
<dbReference type="Pfam" id="PF22679">
    <property type="entry name" value="T1R_D3-like"/>
    <property type="match status" value="1"/>
</dbReference>
<proteinExistence type="predicted"/>
<dbReference type="Proteomes" id="UP000320386">
    <property type="component" value="Chromosome"/>
</dbReference>
<dbReference type="InterPro" id="IPR040980">
    <property type="entry name" value="SWI2_SNF2"/>
</dbReference>
<evidence type="ECO:0000259" key="1">
    <source>
        <dbReference type="PROSITE" id="PS51192"/>
    </source>
</evidence>
<dbReference type="EC" id="3.1.21.3" evidence="2"/>
<dbReference type="InterPro" id="IPR027417">
    <property type="entry name" value="P-loop_NTPase"/>
</dbReference>
<dbReference type="OrthoDB" id="9758243at2"/>
<dbReference type="InterPro" id="IPR055180">
    <property type="entry name" value="HsdR_RecA-like_helicase_dom_2"/>
</dbReference>
<dbReference type="InterPro" id="IPR014001">
    <property type="entry name" value="Helicase_ATP-bd"/>
</dbReference>
<accession>A0A518BVS0</accession>
<dbReference type="GO" id="GO:0009035">
    <property type="term" value="F:type I site-specific deoxyribonuclease activity"/>
    <property type="evidence" value="ECO:0007669"/>
    <property type="project" value="UniProtKB-EC"/>
</dbReference>
<dbReference type="KEGG" id="mcad:Pan265_09250"/>